<dbReference type="Proteomes" id="UP000183810">
    <property type="component" value="Chromosome"/>
</dbReference>
<dbReference type="RefSeq" id="WP_071928030.1">
    <property type="nucleotide sequence ID" value="NZ_CP018082.1"/>
</dbReference>
<accession>A0A1J0VS38</accession>
<evidence type="ECO:0000313" key="3">
    <source>
        <dbReference type="Proteomes" id="UP000183810"/>
    </source>
</evidence>
<name>A0A1J0VS38_9NOCA</name>
<feature type="region of interest" description="Disordered" evidence="1">
    <location>
        <begin position="1"/>
        <end position="71"/>
    </location>
</feature>
<proteinExistence type="predicted"/>
<gene>
    <name evidence="2" type="ORF">BOX37_13820</name>
</gene>
<sequence>MAGIGPATSGHNVIAPTADRPPVGVGPERVQRGRQGGKEPVGADPVGQSRSVHQPTAAKAMQLPQAPGYPRSPPSMHVLPAWIRHCRMSLDRVCVMLAIAVAALGAPAFEPRAGAAR</sequence>
<dbReference type="EMBL" id="CP018082">
    <property type="protein sequence ID" value="APE34846.1"/>
    <property type="molecule type" value="Genomic_DNA"/>
</dbReference>
<dbReference type="AlphaFoldDB" id="A0A1J0VS38"/>
<dbReference type="KEGG" id="nsl:BOX37_13820"/>
<evidence type="ECO:0000313" key="2">
    <source>
        <dbReference type="EMBL" id="APE34846.1"/>
    </source>
</evidence>
<reference evidence="2" key="1">
    <citation type="submission" date="2016-11" db="EMBL/GenBank/DDBJ databases">
        <authorList>
            <person name="Jaros S."/>
            <person name="Januszkiewicz K."/>
            <person name="Wedrychowicz H."/>
        </authorList>
    </citation>
    <scope>NUCLEOTIDE SEQUENCE [LARGE SCALE GENOMIC DNA]</scope>
    <source>
        <strain evidence="2">Y48</strain>
    </source>
</reference>
<organism evidence="2 3">
    <name type="scientific">Nocardia mangyaensis</name>
    <dbReference type="NCBI Taxonomy" id="2213200"/>
    <lineage>
        <taxon>Bacteria</taxon>
        <taxon>Bacillati</taxon>
        <taxon>Actinomycetota</taxon>
        <taxon>Actinomycetes</taxon>
        <taxon>Mycobacteriales</taxon>
        <taxon>Nocardiaceae</taxon>
        <taxon>Nocardia</taxon>
    </lineage>
</organism>
<keyword evidence="3" id="KW-1185">Reference proteome</keyword>
<protein>
    <submittedName>
        <fullName evidence="2">Uncharacterized protein</fullName>
    </submittedName>
</protein>
<evidence type="ECO:0000256" key="1">
    <source>
        <dbReference type="SAM" id="MobiDB-lite"/>
    </source>
</evidence>